<evidence type="ECO:0000313" key="11">
    <source>
        <dbReference type="Proteomes" id="UP000049979"/>
    </source>
</evidence>
<evidence type="ECO:0000256" key="4">
    <source>
        <dbReference type="ARBA" id="ARBA00023065"/>
    </source>
</evidence>
<comment type="function">
    <text evidence="8">F(1)F(0) ATP synthase produces ATP from ADP in the presence of a proton or sodium gradient. F-type ATPases consist of two structural domains, F(1) containing the extramembraneous catalytic core and F(0) containing the membrane proton channel, linked together by a central stalk and a peripheral stalk. During catalysis, ATP synthesis in the catalytic domain of F(1) is coupled via a rotary mechanism of the central stalk subunits to proton translocation.</text>
</comment>
<dbReference type="PANTHER" id="PTHR11910">
    <property type="entry name" value="ATP SYNTHASE DELTA CHAIN"/>
    <property type="match status" value="1"/>
</dbReference>
<dbReference type="NCBIfam" id="TIGR01145">
    <property type="entry name" value="ATP_synt_delta"/>
    <property type="match status" value="1"/>
</dbReference>
<dbReference type="Gene3D" id="1.10.520.20">
    <property type="entry name" value="N-terminal domain of the delta subunit of the F1F0-ATP synthase"/>
    <property type="match status" value="1"/>
</dbReference>
<evidence type="ECO:0000256" key="6">
    <source>
        <dbReference type="ARBA" id="ARBA00023196"/>
    </source>
</evidence>
<keyword evidence="6 8" id="KW-0139">CF(1)</keyword>
<dbReference type="EMBL" id="CVRR01000005">
    <property type="protein sequence ID" value="CRL33132.1"/>
    <property type="molecule type" value="Genomic_DNA"/>
</dbReference>
<reference evidence="11" key="1">
    <citation type="submission" date="2015-05" db="EMBL/GenBank/DDBJ databases">
        <authorList>
            <consortium name="Pathogen Informatics"/>
        </authorList>
    </citation>
    <scope>NUCLEOTIDE SEQUENCE [LARGE SCALE GENOMIC DNA]</scope>
    <source>
        <strain evidence="10 12">2789STDY5608863</strain>
        <strain evidence="11">M72</strain>
    </source>
</reference>
<dbReference type="EMBL" id="CYXV01000005">
    <property type="protein sequence ID" value="CUM89958.1"/>
    <property type="molecule type" value="Genomic_DNA"/>
</dbReference>
<sequence>MTQAAVNSAKVLYRLSVSREDVEKAEKLFFMTPQLQKVLTSPVVPAAKKYEIIDQVFALETTEDVLVRYMKIMCRIGNMTEMQDIFQYYYKYWDQMHHVVRADLIYAETPSKEEEAEAKEILDKNYPDSEITLTQSVDESLIGGYVVKVGYKEYDHSYEGRLRQLQRKLTGR</sequence>
<keyword evidence="2 8" id="KW-0813">Transport</keyword>
<dbReference type="OrthoDB" id="9802471at2"/>
<protein>
    <recommendedName>
        <fullName evidence="8">ATP synthase subunit delta</fullName>
    </recommendedName>
    <alternativeName>
        <fullName evidence="8">ATP synthase F(1) sector subunit delta</fullName>
    </alternativeName>
    <alternativeName>
        <fullName evidence="8">F-type ATPase subunit delta</fullName>
        <shortName evidence="8">F-ATPase subunit delta</shortName>
    </alternativeName>
</protein>
<keyword evidence="4 8" id="KW-0406">Ion transport</keyword>
<evidence type="ECO:0000256" key="3">
    <source>
        <dbReference type="ARBA" id="ARBA00022781"/>
    </source>
</evidence>
<keyword evidence="11" id="KW-1185">Reference proteome</keyword>
<dbReference type="STRING" id="301302.ERS852420_01392"/>
<dbReference type="PROSITE" id="PS00389">
    <property type="entry name" value="ATPASE_DELTA"/>
    <property type="match status" value="1"/>
</dbReference>
<evidence type="ECO:0000256" key="1">
    <source>
        <dbReference type="ARBA" id="ARBA00004370"/>
    </source>
</evidence>
<comment type="similarity">
    <text evidence="8">Belongs to the ATPase delta chain family.</text>
</comment>
<evidence type="ECO:0000256" key="8">
    <source>
        <dbReference type="HAMAP-Rule" id="MF_01416"/>
    </source>
</evidence>
<reference evidence="9" key="2">
    <citation type="submission" date="2015-05" db="EMBL/GenBank/DDBJ databases">
        <authorList>
            <person name="Wang D.B."/>
            <person name="Wang M."/>
        </authorList>
    </citation>
    <scope>NUCLEOTIDE SEQUENCE [LARGE SCALE GENOMIC DNA]</scope>
    <source>
        <strain evidence="9">M72</strain>
    </source>
</reference>
<evidence type="ECO:0000256" key="5">
    <source>
        <dbReference type="ARBA" id="ARBA00023136"/>
    </source>
</evidence>
<evidence type="ECO:0000313" key="9">
    <source>
        <dbReference type="EMBL" id="CRL33132.1"/>
    </source>
</evidence>
<dbReference type="GO" id="GO:0045259">
    <property type="term" value="C:proton-transporting ATP synthase complex"/>
    <property type="evidence" value="ECO:0007669"/>
    <property type="project" value="UniProtKB-KW"/>
</dbReference>
<dbReference type="InterPro" id="IPR026015">
    <property type="entry name" value="ATP_synth_OSCP/delta_N_sf"/>
</dbReference>
<dbReference type="GO" id="GO:0046933">
    <property type="term" value="F:proton-transporting ATP synthase activity, rotational mechanism"/>
    <property type="evidence" value="ECO:0007669"/>
    <property type="project" value="UniProtKB-UniRule"/>
</dbReference>
<dbReference type="Pfam" id="PF00213">
    <property type="entry name" value="OSCP"/>
    <property type="match status" value="1"/>
</dbReference>
<dbReference type="RefSeq" id="WP_055066930.1">
    <property type="nucleotide sequence ID" value="NZ_CP173697.1"/>
</dbReference>
<organism evidence="9 11">
    <name type="scientific">Roseburia faecis</name>
    <dbReference type="NCBI Taxonomy" id="301302"/>
    <lineage>
        <taxon>Bacteria</taxon>
        <taxon>Bacillati</taxon>
        <taxon>Bacillota</taxon>
        <taxon>Clostridia</taxon>
        <taxon>Lachnospirales</taxon>
        <taxon>Lachnospiraceae</taxon>
        <taxon>Roseburia</taxon>
    </lineage>
</organism>
<keyword evidence="7 8" id="KW-0066">ATP synthesis</keyword>
<dbReference type="InterPro" id="IPR020781">
    <property type="entry name" value="ATPase_OSCP/d_CS"/>
</dbReference>
<evidence type="ECO:0000256" key="2">
    <source>
        <dbReference type="ARBA" id="ARBA00022448"/>
    </source>
</evidence>
<comment type="function">
    <text evidence="8">This protein is part of the stalk that links CF(0) to CF(1). It either transmits conformational changes from CF(0) to CF(1) or is implicated in proton conduction.</text>
</comment>
<dbReference type="Proteomes" id="UP000049979">
    <property type="component" value="Unassembled WGS sequence"/>
</dbReference>
<dbReference type="InterPro" id="IPR000711">
    <property type="entry name" value="ATPase_OSCP/dsu"/>
</dbReference>
<name>A0A0M6WBE6_9FIRM</name>
<evidence type="ECO:0000313" key="12">
    <source>
        <dbReference type="Proteomes" id="UP000095495"/>
    </source>
</evidence>
<gene>
    <name evidence="10" type="primary">atpH_1</name>
    <name evidence="8" type="synonym">atpH</name>
    <name evidence="10" type="ORF">ERS852420_01392</name>
    <name evidence="9" type="ORF">M72_01311</name>
</gene>
<comment type="subcellular location">
    <subcellularLocation>
        <location evidence="8">Cell membrane</location>
        <topology evidence="8">Peripheral membrane protein</topology>
    </subcellularLocation>
    <subcellularLocation>
        <location evidence="1">Membrane</location>
    </subcellularLocation>
</comment>
<dbReference type="PRINTS" id="PR00125">
    <property type="entry name" value="ATPASEDELTA"/>
</dbReference>
<dbReference type="HAMAP" id="MF_01416">
    <property type="entry name" value="ATP_synth_delta_bact"/>
    <property type="match status" value="1"/>
</dbReference>
<keyword evidence="5 8" id="KW-0472">Membrane</keyword>
<evidence type="ECO:0000313" key="10">
    <source>
        <dbReference type="EMBL" id="CUM89958.1"/>
    </source>
</evidence>
<keyword evidence="8" id="KW-1003">Cell membrane</keyword>
<keyword evidence="3 8" id="KW-0375">Hydrogen ion transport</keyword>
<proteinExistence type="inferred from homology"/>
<evidence type="ECO:0000256" key="7">
    <source>
        <dbReference type="ARBA" id="ARBA00023310"/>
    </source>
</evidence>
<dbReference type="Proteomes" id="UP000095495">
    <property type="component" value="Unassembled WGS sequence"/>
</dbReference>
<dbReference type="GO" id="GO:0005886">
    <property type="term" value="C:plasma membrane"/>
    <property type="evidence" value="ECO:0007669"/>
    <property type="project" value="UniProtKB-SubCell"/>
</dbReference>
<dbReference type="AlphaFoldDB" id="A0A0M6WBE6"/>
<dbReference type="SUPFAM" id="SSF47928">
    <property type="entry name" value="N-terminal domain of the delta subunit of the F1F0-ATP synthase"/>
    <property type="match status" value="1"/>
</dbReference>
<accession>A0A0M6WBE6</accession>